<comment type="caution">
    <text evidence="10">The sequence shown here is derived from an EMBL/GenBank/DDBJ whole genome shotgun (WGS) entry which is preliminary data.</text>
</comment>
<dbReference type="InterPro" id="IPR001226">
    <property type="entry name" value="Flavodoxin_CS"/>
</dbReference>
<keyword evidence="4 8" id="KW-0813">Transport</keyword>
<keyword evidence="6 8" id="KW-0288">FMN</keyword>
<sequence length="150" mass="16870">MTKIILIYTSMTGNTEMLAGEVIKGLEQMNIDVTVKQAFDSLPTDLLDYDGFLIGTYTWEGEVPDEFMDFFEELDHVDLSRKQAAVFGSGDSYYGSTYGAALRFFTDKITSLGADVLLPNLVIDLYPDDEELNQCQEFGRKFAELMLNNS</sequence>
<organism evidence="10 11">
    <name type="scientific">Lederbergia citrisecunda</name>
    <dbReference type="NCBI Taxonomy" id="2833583"/>
    <lineage>
        <taxon>Bacteria</taxon>
        <taxon>Bacillati</taxon>
        <taxon>Bacillota</taxon>
        <taxon>Bacilli</taxon>
        <taxon>Bacillales</taxon>
        <taxon>Bacillaceae</taxon>
        <taxon>Lederbergia</taxon>
    </lineage>
</organism>
<evidence type="ECO:0000256" key="8">
    <source>
        <dbReference type="RuleBase" id="RU367037"/>
    </source>
</evidence>
<keyword evidence="5 8" id="KW-0285">Flavoprotein</keyword>
<dbReference type="InterPro" id="IPR029039">
    <property type="entry name" value="Flavoprotein-like_sf"/>
</dbReference>
<dbReference type="NCBIfam" id="TIGR01753">
    <property type="entry name" value="flav_short"/>
    <property type="match status" value="1"/>
</dbReference>
<gene>
    <name evidence="10" type="ORF">KHA93_01635</name>
</gene>
<comment type="cofactor">
    <cofactor evidence="1 8">
        <name>FMN</name>
        <dbReference type="ChEBI" id="CHEBI:58210"/>
    </cofactor>
</comment>
<dbReference type="InterPro" id="IPR008254">
    <property type="entry name" value="Flavodoxin/NO_synth"/>
</dbReference>
<reference evidence="10 11" key="1">
    <citation type="submission" date="2021-05" db="EMBL/GenBank/DDBJ databases">
        <title>Novel Bacillus species.</title>
        <authorList>
            <person name="Liu G."/>
        </authorList>
    </citation>
    <scope>NUCLEOTIDE SEQUENCE [LARGE SCALE GENOMIC DNA]</scope>
    <source>
        <strain evidence="10 11">FJAT-49732</strain>
    </source>
</reference>
<dbReference type="NCBIfam" id="NF005246">
    <property type="entry name" value="PRK06756.1"/>
    <property type="match status" value="1"/>
</dbReference>
<dbReference type="SUPFAM" id="SSF52218">
    <property type="entry name" value="Flavoproteins"/>
    <property type="match status" value="1"/>
</dbReference>
<evidence type="ECO:0000256" key="5">
    <source>
        <dbReference type="ARBA" id="ARBA00022630"/>
    </source>
</evidence>
<name>A0A942TKE2_9BACI</name>
<evidence type="ECO:0000256" key="3">
    <source>
        <dbReference type="ARBA" id="ARBA00005267"/>
    </source>
</evidence>
<evidence type="ECO:0000313" key="11">
    <source>
        <dbReference type="Proteomes" id="UP000682713"/>
    </source>
</evidence>
<proteinExistence type="inferred from homology"/>
<dbReference type="Proteomes" id="UP000682713">
    <property type="component" value="Unassembled WGS sequence"/>
</dbReference>
<evidence type="ECO:0000256" key="6">
    <source>
        <dbReference type="ARBA" id="ARBA00022643"/>
    </source>
</evidence>
<evidence type="ECO:0000313" key="10">
    <source>
        <dbReference type="EMBL" id="MBS4198361.1"/>
    </source>
</evidence>
<evidence type="ECO:0000259" key="9">
    <source>
        <dbReference type="PROSITE" id="PS50902"/>
    </source>
</evidence>
<dbReference type="GO" id="GO:0010181">
    <property type="term" value="F:FMN binding"/>
    <property type="evidence" value="ECO:0007669"/>
    <property type="project" value="UniProtKB-UniRule"/>
</dbReference>
<dbReference type="Gene3D" id="3.40.50.360">
    <property type="match status" value="1"/>
</dbReference>
<evidence type="ECO:0000256" key="1">
    <source>
        <dbReference type="ARBA" id="ARBA00001917"/>
    </source>
</evidence>
<evidence type="ECO:0000256" key="2">
    <source>
        <dbReference type="ARBA" id="ARBA00003297"/>
    </source>
</evidence>
<dbReference type="PANTHER" id="PTHR42809">
    <property type="entry name" value="FLAVODOXIN 2"/>
    <property type="match status" value="1"/>
</dbReference>
<keyword evidence="11" id="KW-1185">Reference proteome</keyword>
<protein>
    <recommendedName>
        <fullName evidence="8">Flavodoxin</fullName>
    </recommendedName>
</protein>
<dbReference type="PROSITE" id="PS50902">
    <property type="entry name" value="FLAVODOXIN_LIKE"/>
    <property type="match status" value="1"/>
</dbReference>
<dbReference type="PANTHER" id="PTHR42809:SF1">
    <property type="entry name" value="FLAVODOXIN 1"/>
    <property type="match status" value="1"/>
</dbReference>
<dbReference type="Pfam" id="PF00258">
    <property type="entry name" value="Flavodoxin_1"/>
    <property type="match status" value="1"/>
</dbReference>
<comment type="function">
    <text evidence="2 8">Low-potential electron donor to a number of redox enzymes.</text>
</comment>
<evidence type="ECO:0000256" key="4">
    <source>
        <dbReference type="ARBA" id="ARBA00022448"/>
    </source>
</evidence>
<dbReference type="InterPro" id="IPR010087">
    <property type="entry name" value="Flav_short"/>
</dbReference>
<dbReference type="GO" id="GO:0016651">
    <property type="term" value="F:oxidoreductase activity, acting on NAD(P)H"/>
    <property type="evidence" value="ECO:0007669"/>
    <property type="project" value="UniProtKB-ARBA"/>
</dbReference>
<dbReference type="RefSeq" id="WP_213109128.1">
    <property type="nucleotide sequence ID" value="NZ_JAGYPJ010000001.1"/>
</dbReference>
<keyword evidence="7 8" id="KW-0249">Electron transport</keyword>
<comment type="similarity">
    <text evidence="3 8">Belongs to the flavodoxin family.</text>
</comment>
<evidence type="ECO:0000256" key="7">
    <source>
        <dbReference type="ARBA" id="ARBA00022982"/>
    </source>
</evidence>
<accession>A0A942TKE2</accession>
<dbReference type="InterPro" id="IPR050619">
    <property type="entry name" value="Flavodoxin"/>
</dbReference>
<dbReference type="AlphaFoldDB" id="A0A942TKE2"/>
<dbReference type="EMBL" id="JAGYPJ010000001">
    <property type="protein sequence ID" value="MBS4198361.1"/>
    <property type="molecule type" value="Genomic_DNA"/>
</dbReference>
<dbReference type="PROSITE" id="PS00201">
    <property type="entry name" value="FLAVODOXIN"/>
    <property type="match status" value="1"/>
</dbReference>
<feature type="domain" description="Flavodoxin-like" evidence="9">
    <location>
        <begin position="4"/>
        <end position="143"/>
    </location>
</feature>
<dbReference type="GO" id="GO:0009055">
    <property type="term" value="F:electron transfer activity"/>
    <property type="evidence" value="ECO:0007669"/>
    <property type="project" value="UniProtKB-UniRule"/>
</dbReference>